<dbReference type="InterPro" id="IPR037867">
    <property type="entry name" value="Swd2/WDR82"/>
</dbReference>
<evidence type="ECO:0000256" key="5">
    <source>
        <dbReference type="ARBA" id="ARBA00023242"/>
    </source>
</evidence>
<dbReference type="AlphaFoldDB" id="A0ABD3RH84"/>
<dbReference type="PROSITE" id="PS50082">
    <property type="entry name" value="WD_REPEATS_2"/>
    <property type="match status" value="2"/>
</dbReference>
<dbReference type="SMART" id="SM00320">
    <property type="entry name" value="WD40"/>
    <property type="match status" value="4"/>
</dbReference>
<dbReference type="EMBL" id="JALLPB020000276">
    <property type="protein sequence ID" value="KAL3811141.1"/>
    <property type="molecule type" value="Genomic_DNA"/>
</dbReference>
<comment type="caution">
    <text evidence="7">The sequence shown here is derived from an EMBL/GenBank/DDBJ whole genome shotgun (WGS) entry which is preliminary data.</text>
</comment>
<dbReference type="InterPro" id="IPR001680">
    <property type="entry name" value="WD40_rpt"/>
</dbReference>
<comment type="similarity">
    <text evidence="2">Belongs to the WD repeat SWD2 family.</text>
</comment>
<reference evidence="7 8" key="1">
    <citation type="submission" date="2024-10" db="EMBL/GenBank/DDBJ databases">
        <title>Updated reference genomes for cyclostephanoid diatoms.</title>
        <authorList>
            <person name="Roberts W.R."/>
            <person name="Alverson A.J."/>
        </authorList>
    </citation>
    <scope>NUCLEOTIDE SEQUENCE [LARGE SCALE GENOMIC DNA]</scope>
    <source>
        <strain evidence="7 8">AJA228-03</strain>
    </source>
</reference>
<accession>A0ABD3RH84</accession>
<dbReference type="Gene3D" id="2.130.10.10">
    <property type="entry name" value="YVTN repeat-like/Quinoprotein amine dehydrogenase"/>
    <property type="match status" value="2"/>
</dbReference>
<dbReference type="InterPro" id="IPR036322">
    <property type="entry name" value="WD40_repeat_dom_sf"/>
</dbReference>
<dbReference type="GO" id="GO:0005634">
    <property type="term" value="C:nucleus"/>
    <property type="evidence" value="ECO:0007669"/>
    <property type="project" value="UniProtKB-SubCell"/>
</dbReference>
<dbReference type="SUPFAM" id="SSF50978">
    <property type="entry name" value="WD40 repeat-like"/>
    <property type="match status" value="1"/>
</dbReference>
<keyword evidence="4" id="KW-0677">Repeat</keyword>
<proteinExistence type="inferred from homology"/>
<keyword evidence="8" id="KW-1185">Reference proteome</keyword>
<keyword evidence="5" id="KW-0539">Nucleus</keyword>
<protein>
    <submittedName>
        <fullName evidence="7">Uncharacterized protein</fullName>
    </submittedName>
</protein>
<dbReference type="GO" id="GO:0016070">
    <property type="term" value="P:RNA metabolic process"/>
    <property type="evidence" value="ECO:0007669"/>
    <property type="project" value="UniProtKB-ARBA"/>
</dbReference>
<evidence type="ECO:0000256" key="2">
    <source>
        <dbReference type="ARBA" id="ARBA00005616"/>
    </source>
</evidence>
<keyword evidence="3 6" id="KW-0853">WD repeat</keyword>
<comment type="subcellular location">
    <subcellularLocation>
        <location evidence="1">Nucleus</location>
    </subcellularLocation>
</comment>
<organism evidence="7 8">
    <name type="scientific">Cyclostephanos tholiformis</name>
    <dbReference type="NCBI Taxonomy" id="382380"/>
    <lineage>
        <taxon>Eukaryota</taxon>
        <taxon>Sar</taxon>
        <taxon>Stramenopiles</taxon>
        <taxon>Ochrophyta</taxon>
        <taxon>Bacillariophyta</taxon>
        <taxon>Coscinodiscophyceae</taxon>
        <taxon>Thalassiosirophycidae</taxon>
        <taxon>Stephanodiscales</taxon>
        <taxon>Stephanodiscaceae</taxon>
        <taxon>Cyclostephanos</taxon>
    </lineage>
</organism>
<dbReference type="PANTHER" id="PTHR19861:SF0">
    <property type="entry name" value="WD REPEAT-CONTAINING PROTEIN 82"/>
    <property type="match status" value="1"/>
</dbReference>
<evidence type="ECO:0000256" key="1">
    <source>
        <dbReference type="ARBA" id="ARBA00004123"/>
    </source>
</evidence>
<evidence type="ECO:0000256" key="4">
    <source>
        <dbReference type="ARBA" id="ARBA00022737"/>
    </source>
</evidence>
<dbReference type="PROSITE" id="PS50294">
    <property type="entry name" value="WD_REPEATS_REGION"/>
    <property type="match status" value="2"/>
</dbReference>
<dbReference type="InterPro" id="IPR015943">
    <property type="entry name" value="WD40/YVTN_repeat-like_dom_sf"/>
</dbReference>
<feature type="repeat" description="WD" evidence="6">
    <location>
        <begin position="334"/>
        <end position="365"/>
    </location>
</feature>
<evidence type="ECO:0000313" key="8">
    <source>
        <dbReference type="Proteomes" id="UP001530377"/>
    </source>
</evidence>
<dbReference type="Proteomes" id="UP001530377">
    <property type="component" value="Unassembled WGS sequence"/>
</dbReference>
<name>A0ABD3RH84_9STRA</name>
<sequence>MDFGTEPGPRMGRVIRGRSPATSISYHESGSHLFVASEEDSVLRVVDCLREADLAGGKPHWPNMIKMQNHGIRIVRSTHHGHCILFSPGTNADGVPSGRRTDVVYYHSVHDNKILREFGGHTGSINGICISPVNDTFLSSSVDGTVRLWDCGKGGNSLAELRLPPEFVDATTLAAFDSTGLVFGITAAMPGGDGYVSLHVHLYDARNYTVGPFAEMKTTRQDIEAKIRIGGTSPERAYALSRAEWTSMEFNESGKQILVGTVGGVALTLDGYEGTVHHSYQAETAVGHNTTGASSKALPMAACFTRDGLSVMCGNDDGTISCYQADTGLLVRKIRGHPDRVGAIAANPKYKQFASACTNTAVWIW</sequence>
<gene>
    <name evidence="7" type="ORF">ACHAXA_001356</name>
</gene>
<evidence type="ECO:0000313" key="7">
    <source>
        <dbReference type="EMBL" id="KAL3811141.1"/>
    </source>
</evidence>
<feature type="repeat" description="WD" evidence="6">
    <location>
        <begin position="118"/>
        <end position="150"/>
    </location>
</feature>
<evidence type="ECO:0000256" key="3">
    <source>
        <dbReference type="ARBA" id="ARBA00022574"/>
    </source>
</evidence>
<dbReference type="Pfam" id="PF00400">
    <property type="entry name" value="WD40"/>
    <property type="match status" value="2"/>
</dbReference>
<dbReference type="PANTHER" id="PTHR19861">
    <property type="entry name" value="WD40 REPEAT PROTEIN SWD2"/>
    <property type="match status" value="1"/>
</dbReference>
<evidence type="ECO:0000256" key="6">
    <source>
        <dbReference type="PROSITE-ProRule" id="PRU00221"/>
    </source>
</evidence>